<dbReference type="EMBL" id="VEVO01000004">
    <property type="protein sequence ID" value="KAF0043208.1"/>
    <property type="molecule type" value="Genomic_DNA"/>
</dbReference>
<comment type="caution">
    <text evidence="2">The sequence shown here is derived from an EMBL/GenBank/DDBJ whole genome shotgun (WGS) entry which is preliminary data.</text>
</comment>
<sequence length="84" mass="8467">MAMEDEDNAAAAAAAATDTPAGTTKAGSGACIDRQPDTAVRQAGLSQTAGPGARAATGIRVLKASGRSVTTRICVLCCMWGFFF</sequence>
<evidence type="ECO:0000313" key="2">
    <source>
        <dbReference type="EMBL" id="KAF0043208.1"/>
    </source>
</evidence>
<reference evidence="2 3" key="1">
    <citation type="submission" date="2019-06" db="EMBL/GenBank/DDBJ databases">
        <title>Draft genomes of female and male turbot (Scophthalmus maximus).</title>
        <authorList>
            <person name="Xu H."/>
            <person name="Xu X.-W."/>
            <person name="Shao C."/>
            <person name="Chen S."/>
        </authorList>
    </citation>
    <scope>NUCLEOTIDE SEQUENCE [LARGE SCALE GENOMIC DNA]</scope>
    <source>
        <strain evidence="2">Ysfricsl-2016a</strain>
        <tissue evidence="2">Blood</tissue>
    </source>
</reference>
<protein>
    <submittedName>
        <fullName evidence="2">Uncharacterized protein</fullName>
    </submittedName>
</protein>
<name>A0A6A4TFJ6_SCOMX</name>
<accession>A0A6A4TFJ6</accession>
<feature type="region of interest" description="Disordered" evidence="1">
    <location>
        <begin position="1"/>
        <end position="32"/>
    </location>
</feature>
<feature type="compositionally biased region" description="Low complexity" evidence="1">
    <location>
        <begin position="9"/>
        <end position="26"/>
    </location>
</feature>
<evidence type="ECO:0000256" key="1">
    <source>
        <dbReference type="SAM" id="MobiDB-lite"/>
    </source>
</evidence>
<evidence type="ECO:0000313" key="3">
    <source>
        <dbReference type="Proteomes" id="UP000438429"/>
    </source>
</evidence>
<organism evidence="2 3">
    <name type="scientific">Scophthalmus maximus</name>
    <name type="common">Turbot</name>
    <name type="synonym">Psetta maxima</name>
    <dbReference type="NCBI Taxonomy" id="52904"/>
    <lineage>
        <taxon>Eukaryota</taxon>
        <taxon>Metazoa</taxon>
        <taxon>Chordata</taxon>
        <taxon>Craniata</taxon>
        <taxon>Vertebrata</taxon>
        <taxon>Euteleostomi</taxon>
        <taxon>Actinopterygii</taxon>
        <taxon>Neopterygii</taxon>
        <taxon>Teleostei</taxon>
        <taxon>Neoteleostei</taxon>
        <taxon>Acanthomorphata</taxon>
        <taxon>Carangaria</taxon>
        <taxon>Pleuronectiformes</taxon>
        <taxon>Pleuronectoidei</taxon>
        <taxon>Scophthalmidae</taxon>
        <taxon>Scophthalmus</taxon>
    </lineage>
</organism>
<dbReference type="AlphaFoldDB" id="A0A6A4TFJ6"/>
<dbReference type="Proteomes" id="UP000438429">
    <property type="component" value="Unassembled WGS sequence"/>
</dbReference>
<gene>
    <name evidence="2" type="ORF">F2P81_004545</name>
</gene>
<proteinExistence type="predicted"/>